<dbReference type="Proteomes" id="UP000007110">
    <property type="component" value="Unassembled WGS sequence"/>
</dbReference>
<organism evidence="33 34">
    <name type="scientific">Strongylocentrotus purpuratus</name>
    <name type="common">Purple sea urchin</name>
    <dbReference type="NCBI Taxonomy" id="7668"/>
    <lineage>
        <taxon>Eukaryota</taxon>
        <taxon>Metazoa</taxon>
        <taxon>Echinodermata</taxon>
        <taxon>Eleutherozoa</taxon>
        <taxon>Echinozoa</taxon>
        <taxon>Echinoidea</taxon>
        <taxon>Euechinoidea</taxon>
        <taxon>Echinacea</taxon>
        <taxon>Camarodonta</taxon>
        <taxon>Echinidea</taxon>
        <taxon>Strongylocentrotidae</taxon>
        <taxon>Strongylocentrotus</taxon>
    </lineage>
</organism>
<keyword evidence="17" id="KW-0756">Sterol biosynthesis</keyword>
<proteinExistence type="inferred from homology"/>
<keyword evidence="18" id="KW-0443">Lipid metabolism</keyword>
<evidence type="ECO:0000256" key="5">
    <source>
        <dbReference type="ARBA" id="ARBA00005402"/>
    </source>
</evidence>
<evidence type="ECO:0000256" key="7">
    <source>
        <dbReference type="ARBA" id="ARBA00017801"/>
    </source>
</evidence>
<keyword evidence="12" id="KW-0152">Cholesterol biosynthesis</keyword>
<dbReference type="InterPro" id="IPR002999">
    <property type="entry name" value="Tudor"/>
</dbReference>
<evidence type="ECO:0000256" key="15">
    <source>
        <dbReference type="ARBA" id="ARBA00022989"/>
    </source>
</evidence>
<dbReference type="PROSITE" id="PS01018">
    <property type="entry name" value="STEROL_REDUCT_2"/>
    <property type="match status" value="1"/>
</dbReference>
<feature type="domain" description="Tudor" evidence="32">
    <location>
        <begin position="5"/>
        <end position="61"/>
    </location>
</feature>
<name>A0A7M7GFW7_STRPU</name>
<evidence type="ECO:0000256" key="2">
    <source>
        <dbReference type="ARBA" id="ARBA00004496"/>
    </source>
</evidence>
<feature type="transmembrane region" description="Helical" evidence="31">
    <location>
        <begin position="277"/>
        <end position="294"/>
    </location>
</feature>
<keyword evidence="21" id="KW-0753">Steroid metabolism</keyword>
<dbReference type="UniPathway" id="UPA00063"/>
<accession>A0A7M7GFW7</accession>
<dbReference type="AlphaFoldDB" id="A0A7M7GFW7"/>
<feature type="transmembrane region" description="Helical" evidence="31">
    <location>
        <begin position="431"/>
        <end position="449"/>
    </location>
</feature>
<feature type="transmembrane region" description="Helical" evidence="31">
    <location>
        <begin position="531"/>
        <end position="551"/>
    </location>
</feature>
<feature type="compositionally biased region" description="Basic residues" evidence="30">
    <location>
        <begin position="62"/>
        <end position="80"/>
    </location>
</feature>
<keyword evidence="34" id="KW-1185">Reference proteome</keyword>
<feature type="transmembrane region" description="Helical" evidence="31">
    <location>
        <begin position="461"/>
        <end position="480"/>
    </location>
</feature>
<evidence type="ECO:0000256" key="26">
    <source>
        <dbReference type="ARBA" id="ARBA00032210"/>
    </source>
</evidence>
<evidence type="ECO:0000256" key="23">
    <source>
        <dbReference type="ARBA" id="ARBA00030165"/>
    </source>
</evidence>
<evidence type="ECO:0000256" key="22">
    <source>
        <dbReference type="ARBA" id="ARBA00029624"/>
    </source>
</evidence>
<dbReference type="GO" id="GO:0005637">
    <property type="term" value="C:nuclear inner membrane"/>
    <property type="evidence" value="ECO:0000318"/>
    <property type="project" value="GO_Central"/>
</dbReference>
<evidence type="ECO:0000256" key="20">
    <source>
        <dbReference type="ARBA" id="ARBA00023166"/>
    </source>
</evidence>
<evidence type="ECO:0000313" key="34">
    <source>
        <dbReference type="Proteomes" id="UP000007110"/>
    </source>
</evidence>
<sequence length="594" mass="67667">MPSTTSFGDGDAVMSRWPGSTLWFKSKILRVSEDGYKVQFEDGTEEEIPLTDVKSESYFTRSRSRSRSRSPGRRRSRSPARKSSPARTQQSRKPRSPGRKPAAVKKEVVETPVSRTQEKRTESKLISRVIGSLVFGSPSKRARKTQTVTKTEHHSYTTRAQTRSGKQQLELPVKMKAGKVAKTTHYEFGGPIGTFLMIFGLPLVVYFLYFTCLPSGCKLVYNPPFSLDWRDYYDQEAYLFYVGWFLFQAILALLPFGKVVQGQPLRSGQRLSYRTNGLFALIVTCATFGGMIYYKCPVTLIVDKILPLMTASALFSLLLSTLLYIKARCGPNSALATGGNSGNFFYDFFMGHELNPRLGSLDLKFFCELRPGLFLWALINMACLTKVWTEFPDNPPWNLILVCVFQFLYVFDALLYESAILTTMDIIQDGFGFMLVFGDLTWVPFTYTLQARFLADHPPAFPDYCLIPVALLFSLGYFIFRMSNSEKNAYRQNPYGKNVAGLQTIPTDTGKRLLVSGWWGFVRKPNYLGDLLMALSWSLCTGFVSIVPYFYPIYFFVLLVHRERRDDASCRQKYGGAWTKYCATVKYRIIPYIY</sequence>
<evidence type="ECO:0000256" key="29">
    <source>
        <dbReference type="ARBA" id="ARBA00049367"/>
    </source>
</evidence>
<evidence type="ECO:0000256" key="3">
    <source>
        <dbReference type="ARBA" id="ARBA00004586"/>
    </source>
</evidence>
<comment type="subcellular location">
    <subcellularLocation>
        <location evidence="2">Cytoplasm</location>
    </subcellularLocation>
    <subcellularLocation>
        <location evidence="1">Endomembrane system</location>
        <topology evidence="1">Multi-pass membrane protein</topology>
    </subcellularLocation>
    <subcellularLocation>
        <location evidence="3">Endoplasmic reticulum membrane</location>
    </subcellularLocation>
</comment>
<dbReference type="RefSeq" id="XP_003723672.2">
    <property type="nucleotide sequence ID" value="XM_003723624.3"/>
</dbReference>
<evidence type="ECO:0000256" key="17">
    <source>
        <dbReference type="ARBA" id="ARBA00023011"/>
    </source>
</evidence>
<keyword evidence="8" id="KW-0963">Cytoplasm</keyword>
<dbReference type="Gene3D" id="1.20.120.1630">
    <property type="match status" value="1"/>
</dbReference>
<feature type="transmembrane region" description="Helical" evidence="31">
    <location>
        <begin position="306"/>
        <end position="325"/>
    </location>
</feature>
<comment type="pathway">
    <text evidence="4">Steroid biosynthesis; cholesterol biosynthesis.</text>
</comment>
<dbReference type="InterPro" id="IPR018083">
    <property type="entry name" value="Sterol_reductase_CS"/>
</dbReference>
<dbReference type="FunFam" id="1.20.120.1630:FF:000001">
    <property type="entry name" value="delta(14)-sterol reductase isoform X1"/>
    <property type="match status" value="1"/>
</dbReference>
<comment type="similarity">
    <text evidence="5">Belongs to the ERG4/ERG24 family.</text>
</comment>
<dbReference type="PANTHER" id="PTHR21257">
    <property type="entry name" value="DELTA(14)-STEROL REDUCTASE"/>
    <property type="match status" value="1"/>
</dbReference>
<evidence type="ECO:0000256" key="13">
    <source>
        <dbReference type="ARBA" id="ARBA00022824"/>
    </source>
</evidence>
<dbReference type="SUPFAM" id="SSF63748">
    <property type="entry name" value="Tudor/PWWP/MBT"/>
    <property type="match status" value="1"/>
</dbReference>
<evidence type="ECO:0000256" key="16">
    <source>
        <dbReference type="ARBA" id="ARBA00023002"/>
    </source>
</evidence>
<feature type="transmembrane region" description="Helical" evidence="31">
    <location>
        <begin position="397"/>
        <end position="419"/>
    </location>
</feature>
<evidence type="ECO:0000256" key="4">
    <source>
        <dbReference type="ARBA" id="ARBA00004770"/>
    </source>
</evidence>
<feature type="transmembrane region" description="Helical" evidence="31">
    <location>
        <begin position="238"/>
        <end position="256"/>
    </location>
</feature>
<dbReference type="Pfam" id="PF09465">
    <property type="entry name" value="LBR_tudor"/>
    <property type="match status" value="1"/>
</dbReference>
<dbReference type="OMA" id="QYHERAS"/>
<feature type="transmembrane region" description="Helical" evidence="31">
    <location>
        <begin position="373"/>
        <end position="391"/>
    </location>
</feature>
<evidence type="ECO:0000256" key="28">
    <source>
        <dbReference type="ARBA" id="ARBA00048712"/>
    </source>
</evidence>
<keyword evidence="13" id="KW-0256">Endoplasmic reticulum</keyword>
<dbReference type="PROSITE" id="PS01017">
    <property type="entry name" value="STEROL_REDUCT_1"/>
    <property type="match status" value="1"/>
</dbReference>
<reference evidence="33" key="2">
    <citation type="submission" date="2021-01" db="UniProtKB">
        <authorList>
            <consortium name="EnsemblMetazoa"/>
        </authorList>
    </citation>
    <scope>IDENTIFICATION</scope>
</reference>
<evidence type="ECO:0000256" key="11">
    <source>
        <dbReference type="ARBA" id="ARBA00022692"/>
    </source>
</evidence>
<comment type="catalytic activity">
    <reaction evidence="28">
        <text>5alpha-cholest-8,14-dien-3beta-ol + NADPH + H(+) = 5alpha-cholest-8-en-3beta-ol + NADP(+)</text>
        <dbReference type="Rhea" id="RHEA:46456"/>
        <dbReference type="ChEBI" id="CHEBI:15378"/>
        <dbReference type="ChEBI" id="CHEBI:16608"/>
        <dbReference type="ChEBI" id="CHEBI:57783"/>
        <dbReference type="ChEBI" id="CHEBI:58349"/>
        <dbReference type="ChEBI" id="CHEBI:86131"/>
    </reaction>
</comment>
<dbReference type="Pfam" id="PF01222">
    <property type="entry name" value="ERG4_ERG24"/>
    <property type="match status" value="1"/>
</dbReference>
<comment type="catalytic activity">
    <reaction evidence="27">
        <text>4,4-dimethyl-8,14-cholestadien-3beta-ol + NADPH + H(+) = 4,4-dimethyl-5alpha-cholest-8-en-3beta-ol + NADP(+)</text>
        <dbReference type="Rhea" id="RHEA:46812"/>
        <dbReference type="ChEBI" id="CHEBI:15378"/>
        <dbReference type="ChEBI" id="CHEBI:57783"/>
        <dbReference type="ChEBI" id="CHEBI:58349"/>
        <dbReference type="ChEBI" id="CHEBI:78904"/>
        <dbReference type="ChEBI" id="CHEBI:87044"/>
    </reaction>
</comment>
<evidence type="ECO:0000256" key="31">
    <source>
        <dbReference type="SAM" id="Phobius"/>
    </source>
</evidence>
<dbReference type="InParanoid" id="A0A7M7GFW7"/>
<dbReference type="SMART" id="SM00333">
    <property type="entry name" value="TUDOR"/>
    <property type="match status" value="1"/>
</dbReference>
<dbReference type="Gene3D" id="2.30.30.140">
    <property type="match status" value="1"/>
</dbReference>
<evidence type="ECO:0000256" key="10">
    <source>
        <dbReference type="ARBA" id="ARBA00022548"/>
    </source>
</evidence>
<reference evidence="34" key="1">
    <citation type="submission" date="2015-02" db="EMBL/GenBank/DDBJ databases">
        <title>Genome sequencing for Strongylocentrotus purpuratus.</title>
        <authorList>
            <person name="Murali S."/>
            <person name="Liu Y."/>
            <person name="Vee V."/>
            <person name="English A."/>
            <person name="Wang M."/>
            <person name="Skinner E."/>
            <person name="Han Y."/>
            <person name="Muzny D.M."/>
            <person name="Worley K.C."/>
            <person name="Gibbs R.A."/>
        </authorList>
    </citation>
    <scope>NUCLEOTIDE SEQUENCE</scope>
</reference>
<keyword evidence="14" id="KW-0752">Steroid biosynthesis</keyword>
<evidence type="ECO:0000256" key="14">
    <source>
        <dbReference type="ARBA" id="ARBA00022955"/>
    </source>
</evidence>
<evidence type="ECO:0000259" key="32">
    <source>
        <dbReference type="SMART" id="SM00333"/>
    </source>
</evidence>
<dbReference type="PANTHER" id="PTHR21257:SF52">
    <property type="entry name" value="DELTA(14)-STEROL REDUCTASE TM7SF2"/>
    <property type="match status" value="1"/>
</dbReference>
<feature type="transmembrane region" description="Helical" evidence="31">
    <location>
        <begin position="188"/>
        <end position="209"/>
    </location>
</feature>
<evidence type="ECO:0000256" key="19">
    <source>
        <dbReference type="ARBA" id="ARBA00023136"/>
    </source>
</evidence>
<evidence type="ECO:0000256" key="27">
    <source>
        <dbReference type="ARBA" id="ARBA00048100"/>
    </source>
</evidence>
<dbReference type="InterPro" id="IPR019023">
    <property type="entry name" value="Lamin-B_rcpt_of_tudor"/>
</dbReference>
<evidence type="ECO:0000256" key="6">
    <source>
        <dbReference type="ARBA" id="ARBA00012413"/>
    </source>
</evidence>
<dbReference type="GO" id="GO:0005789">
    <property type="term" value="C:endoplasmic reticulum membrane"/>
    <property type="evidence" value="ECO:0000318"/>
    <property type="project" value="GO_Central"/>
</dbReference>
<dbReference type="EnsemblMetazoa" id="XM_003723624">
    <property type="protein sequence ID" value="XP_003723672"/>
    <property type="gene ID" value="LOC581447"/>
</dbReference>
<evidence type="ECO:0000256" key="21">
    <source>
        <dbReference type="ARBA" id="ARBA00023221"/>
    </source>
</evidence>
<dbReference type="EC" id="1.3.1.70" evidence="6"/>
<keyword evidence="10" id="KW-0153">Cholesterol metabolism</keyword>
<dbReference type="GO" id="GO:0006695">
    <property type="term" value="P:cholesterol biosynthetic process"/>
    <property type="evidence" value="ECO:0000318"/>
    <property type="project" value="GO_Central"/>
</dbReference>
<evidence type="ECO:0000256" key="24">
    <source>
        <dbReference type="ARBA" id="ARBA00030798"/>
    </source>
</evidence>
<comment type="catalytic activity">
    <reaction evidence="29">
        <text>4,4-dimethyl-5alpha-cholesta-8,24-dien-3beta-ol + NADP(+) = 4,4-dimethyl-5alpha-cholesta-8,14,24-trien-3beta-ol + NADPH + H(+)</text>
        <dbReference type="Rhea" id="RHEA:18561"/>
        <dbReference type="ChEBI" id="CHEBI:15378"/>
        <dbReference type="ChEBI" id="CHEBI:17813"/>
        <dbReference type="ChEBI" id="CHEBI:18364"/>
        <dbReference type="ChEBI" id="CHEBI:57783"/>
        <dbReference type="ChEBI" id="CHEBI:58349"/>
        <dbReference type="EC" id="1.3.1.70"/>
    </reaction>
</comment>
<protein>
    <recommendedName>
        <fullName evidence="7">Delta(14)-sterol reductase LBR</fullName>
        <ecNumber evidence="6">1.3.1.70</ecNumber>
    </recommendedName>
    <alternativeName>
        <fullName evidence="26">3-beta-hydroxysterol Delta (14)-reductase</fullName>
    </alternativeName>
    <alternativeName>
        <fullName evidence="23">C-14 sterol reductase</fullName>
    </alternativeName>
    <alternativeName>
        <fullName evidence="22">Integral nuclear envelope inner membrane protein</fullName>
    </alternativeName>
    <alternativeName>
        <fullName evidence="24">Lamin-B receptor</fullName>
    </alternativeName>
    <alternativeName>
        <fullName evidence="25">Sterol C14-reductase</fullName>
    </alternativeName>
</protein>
<evidence type="ECO:0000256" key="12">
    <source>
        <dbReference type="ARBA" id="ARBA00022778"/>
    </source>
</evidence>
<dbReference type="GeneID" id="581447"/>
<dbReference type="GO" id="GO:0050613">
    <property type="term" value="F:Delta14-sterol reductase activity"/>
    <property type="evidence" value="ECO:0000318"/>
    <property type="project" value="GO_Central"/>
</dbReference>
<evidence type="ECO:0000313" key="33">
    <source>
        <dbReference type="EnsemblMetazoa" id="XP_003723672"/>
    </source>
</evidence>
<dbReference type="OrthoDB" id="5326588at2759"/>
<feature type="region of interest" description="Disordered" evidence="30">
    <location>
        <begin position="42"/>
        <end position="122"/>
    </location>
</feature>
<evidence type="ECO:0000256" key="18">
    <source>
        <dbReference type="ARBA" id="ARBA00023098"/>
    </source>
</evidence>
<evidence type="ECO:0000256" key="9">
    <source>
        <dbReference type="ARBA" id="ARBA00022516"/>
    </source>
</evidence>
<keyword evidence="16" id="KW-0560">Oxidoreductase</keyword>
<dbReference type="KEGG" id="spu:581447"/>
<feature type="region of interest" description="Disordered" evidence="30">
    <location>
        <begin position="140"/>
        <end position="167"/>
    </location>
</feature>
<feature type="compositionally biased region" description="Polar residues" evidence="30">
    <location>
        <begin position="157"/>
        <end position="167"/>
    </location>
</feature>
<keyword evidence="15 31" id="KW-1133">Transmembrane helix</keyword>
<evidence type="ECO:0000256" key="8">
    <source>
        <dbReference type="ARBA" id="ARBA00022490"/>
    </source>
</evidence>
<keyword evidence="19 31" id="KW-0472">Membrane</keyword>
<dbReference type="InterPro" id="IPR001171">
    <property type="entry name" value="ERG24_DHCR-like"/>
</dbReference>
<keyword evidence="11 31" id="KW-0812">Transmembrane</keyword>
<evidence type="ECO:0000256" key="25">
    <source>
        <dbReference type="ARBA" id="ARBA00031227"/>
    </source>
</evidence>
<evidence type="ECO:0000256" key="1">
    <source>
        <dbReference type="ARBA" id="ARBA00004127"/>
    </source>
</evidence>
<keyword evidence="20" id="KW-1207">Sterol metabolism</keyword>
<keyword evidence="9" id="KW-0444">Lipid biosynthesis</keyword>
<evidence type="ECO:0000256" key="30">
    <source>
        <dbReference type="SAM" id="MobiDB-lite"/>
    </source>
</evidence>